<evidence type="ECO:0000256" key="1">
    <source>
        <dbReference type="ARBA" id="ARBA00022818"/>
    </source>
</evidence>
<keyword evidence="4" id="KW-0670">Pyruvate</keyword>
<dbReference type="PANTHER" id="PTHR43641">
    <property type="entry name" value="FORMATE ACETYLTRANSFERASE 3-RELATED"/>
    <property type="match status" value="1"/>
</dbReference>
<dbReference type="GO" id="GO:0016829">
    <property type="term" value="F:lyase activity"/>
    <property type="evidence" value="ECO:0007669"/>
    <property type="project" value="UniProtKB-KW"/>
</dbReference>
<evidence type="ECO:0000313" key="4">
    <source>
        <dbReference type="EMBL" id="MBB5263356.1"/>
    </source>
</evidence>
<dbReference type="Gene3D" id="3.20.70.20">
    <property type="match status" value="1"/>
</dbReference>
<evidence type="ECO:0000313" key="5">
    <source>
        <dbReference type="Proteomes" id="UP000543642"/>
    </source>
</evidence>
<evidence type="ECO:0000256" key="2">
    <source>
        <dbReference type="PROSITE-ProRule" id="PRU00493"/>
    </source>
</evidence>
<dbReference type="EMBL" id="JACHFW010000001">
    <property type="protein sequence ID" value="MBB5263356.1"/>
    <property type="molecule type" value="Genomic_DNA"/>
</dbReference>
<gene>
    <name evidence="4" type="ORF">HNP82_000450</name>
</gene>
<dbReference type="InterPro" id="IPR019777">
    <property type="entry name" value="Form_AcTrfase_GR_CS"/>
</dbReference>
<dbReference type="SUPFAM" id="SSF51998">
    <property type="entry name" value="PFL-like glycyl radical enzymes"/>
    <property type="match status" value="1"/>
</dbReference>
<dbReference type="PROSITE" id="PS51149">
    <property type="entry name" value="GLY_RADICAL_2"/>
    <property type="match status" value="1"/>
</dbReference>
<dbReference type="AlphaFoldDB" id="A0A7W8H7K6"/>
<evidence type="ECO:0000259" key="3">
    <source>
        <dbReference type="PROSITE" id="PS51149"/>
    </source>
</evidence>
<dbReference type="Pfam" id="PF01228">
    <property type="entry name" value="Gly_radical"/>
    <property type="match status" value="1"/>
</dbReference>
<protein>
    <submittedName>
        <fullName evidence="4">Pyruvate-formate lyase</fullName>
    </submittedName>
</protein>
<keyword evidence="4" id="KW-0456">Lyase</keyword>
<sequence length="81" mass="9283">MALKTDEDLMKLAFATKTYLLNGGKQVQFNVVDRDVLIDAQKNPQNHRDLIVRVAGYSAYFTTLTKMIQDEVIERTGFQNM</sequence>
<keyword evidence="1 2" id="KW-0556">Organic radical</keyword>
<dbReference type="PANTHER" id="PTHR43641:SF2">
    <property type="entry name" value="DEHYDRATASE YBIW-RELATED"/>
    <property type="match status" value="1"/>
</dbReference>
<dbReference type="PROSITE" id="PS00850">
    <property type="entry name" value="GLY_RADICAL_1"/>
    <property type="match status" value="1"/>
</dbReference>
<accession>A0A7W8H7K6</accession>
<reference evidence="4 5" key="1">
    <citation type="submission" date="2020-08" db="EMBL/GenBank/DDBJ databases">
        <title>Genomic Encyclopedia of Type Strains, Phase IV (KMG-IV): sequencing the most valuable type-strain genomes for metagenomic binning, comparative biology and taxonomic classification.</title>
        <authorList>
            <person name="Goeker M."/>
        </authorList>
    </citation>
    <scope>NUCLEOTIDE SEQUENCE [LARGE SCALE GENOMIC DNA]</scope>
    <source>
        <strain evidence="4 5">DSM 106146</strain>
    </source>
</reference>
<proteinExistence type="predicted"/>
<dbReference type="Proteomes" id="UP000543642">
    <property type="component" value="Unassembled WGS sequence"/>
</dbReference>
<keyword evidence="5" id="KW-1185">Reference proteome</keyword>
<feature type="modified residue" description="Glycine radical" evidence="2">
    <location>
        <position position="56"/>
    </location>
</feature>
<organism evidence="4 5">
    <name type="scientific">Catenibacillus scindens</name>
    <dbReference type="NCBI Taxonomy" id="673271"/>
    <lineage>
        <taxon>Bacteria</taxon>
        <taxon>Bacillati</taxon>
        <taxon>Bacillota</taxon>
        <taxon>Clostridia</taxon>
        <taxon>Lachnospirales</taxon>
        <taxon>Lachnospiraceae</taxon>
        <taxon>Catenibacillus</taxon>
    </lineage>
</organism>
<name>A0A7W8H7K6_9FIRM</name>
<dbReference type="GO" id="GO:0005829">
    <property type="term" value="C:cytosol"/>
    <property type="evidence" value="ECO:0007669"/>
    <property type="project" value="TreeGrafter"/>
</dbReference>
<dbReference type="InterPro" id="IPR051215">
    <property type="entry name" value="GRE"/>
</dbReference>
<dbReference type="InterPro" id="IPR001150">
    <property type="entry name" value="Gly_radical"/>
</dbReference>
<feature type="domain" description="Glycine radical" evidence="3">
    <location>
        <begin position="1"/>
        <end position="81"/>
    </location>
</feature>
<comment type="caution">
    <text evidence="4">The sequence shown here is derived from an EMBL/GenBank/DDBJ whole genome shotgun (WGS) entry which is preliminary data.</text>
</comment>